<feature type="non-terminal residue" evidence="2">
    <location>
        <position position="1"/>
    </location>
</feature>
<reference evidence="2" key="1">
    <citation type="submission" date="2018-05" db="EMBL/GenBank/DDBJ databases">
        <authorList>
            <person name="Lanie J.A."/>
            <person name="Ng W.-L."/>
            <person name="Kazmierczak K.M."/>
            <person name="Andrzejewski T.M."/>
            <person name="Davidsen T.M."/>
            <person name="Wayne K.J."/>
            <person name="Tettelin H."/>
            <person name="Glass J.I."/>
            <person name="Rusch D."/>
            <person name="Podicherti R."/>
            <person name="Tsui H.-C.T."/>
            <person name="Winkler M.E."/>
        </authorList>
    </citation>
    <scope>NUCLEOTIDE SEQUENCE</scope>
</reference>
<sequence length="120" mass="13852">ASLDLDRRGVHHDYNINRLQALFEKYGPTAATTEHIGDECLLILCSQLPDKSTDELIAEFAIEPMRDYLTRARRDRQRALHGTYPTPRQPPSRLRLNEAYTYSTISLGRHSRSRQILDNT</sequence>
<accession>A0A382UF60</accession>
<name>A0A382UF60_9ZZZZ</name>
<evidence type="ECO:0000256" key="1">
    <source>
        <dbReference type="SAM" id="MobiDB-lite"/>
    </source>
</evidence>
<dbReference type="EMBL" id="UINC01143644">
    <property type="protein sequence ID" value="SVD32677.1"/>
    <property type="molecule type" value="Genomic_DNA"/>
</dbReference>
<protein>
    <submittedName>
        <fullName evidence="2">Uncharacterized protein</fullName>
    </submittedName>
</protein>
<proteinExistence type="predicted"/>
<gene>
    <name evidence="2" type="ORF">METZ01_LOCUS385531</name>
</gene>
<evidence type="ECO:0000313" key="2">
    <source>
        <dbReference type="EMBL" id="SVD32677.1"/>
    </source>
</evidence>
<organism evidence="2">
    <name type="scientific">marine metagenome</name>
    <dbReference type="NCBI Taxonomy" id="408172"/>
    <lineage>
        <taxon>unclassified sequences</taxon>
        <taxon>metagenomes</taxon>
        <taxon>ecological metagenomes</taxon>
    </lineage>
</organism>
<feature type="region of interest" description="Disordered" evidence="1">
    <location>
        <begin position="74"/>
        <end position="95"/>
    </location>
</feature>
<dbReference type="AlphaFoldDB" id="A0A382UF60"/>